<evidence type="ECO:0000313" key="1">
    <source>
        <dbReference type="EMBL" id="KWA83986.1"/>
    </source>
</evidence>
<dbReference type="Proteomes" id="UP000060630">
    <property type="component" value="Unassembled WGS sequence"/>
</dbReference>
<dbReference type="EMBL" id="LPHD01000049">
    <property type="protein sequence ID" value="KWA83986.1"/>
    <property type="molecule type" value="Genomic_DNA"/>
</dbReference>
<accession>A0A125DMC8</accession>
<dbReference type="AlphaFoldDB" id="A0A125DMC8"/>
<organism evidence="1 2">
    <name type="scientific">Burkholderia ubonensis</name>
    <dbReference type="NCBI Taxonomy" id="101571"/>
    <lineage>
        <taxon>Bacteria</taxon>
        <taxon>Pseudomonadati</taxon>
        <taxon>Pseudomonadota</taxon>
        <taxon>Betaproteobacteria</taxon>
        <taxon>Burkholderiales</taxon>
        <taxon>Burkholderiaceae</taxon>
        <taxon>Burkholderia</taxon>
        <taxon>Burkholderia cepacia complex</taxon>
    </lineage>
</organism>
<reference evidence="1 2" key="1">
    <citation type="submission" date="2015-11" db="EMBL/GenBank/DDBJ databases">
        <title>Expanding the genomic diversity of Burkholderia species for the development of highly accurate diagnostics.</title>
        <authorList>
            <person name="Sahl J."/>
            <person name="Keim P."/>
            <person name="Wagner D."/>
        </authorList>
    </citation>
    <scope>NUCLEOTIDE SEQUENCE [LARGE SCALE GENOMIC DNA]</scope>
    <source>
        <strain evidence="1 2">MSMB2087WGS</strain>
    </source>
</reference>
<name>A0A125DMC8_9BURK</name>
<comment type="caution">
    <text evidence="1">The sequence shown here is derived from an EMBL/GenBank/DDBJ whole genome shotgun (WGS) entry which is preliminary data.</text>
</comment>
<protein>
    <submittedName>
        <fullName evidence="1">Uncharacterized protein</fullName>
    </submittedName>
</protein>
<dbReference type="RefSeq" id="WP_060192350.1">
    <property type="nucleotide sequence ID" value="NZ_LPHD01000049.1"/>
</dbReference>
<proteinExistence type="predicted"/>
<sequence length="122" mass="13170">MQKKPVIGQTLWFVGERSGSKRGRSGDVTVTAVGRKWMEIKGCFSGRVELETMKADGQGFTSPGRCYLSKQDWLDKDGARLAWNALRSGMPVTCPAGLSHETIAQAAKLLGLDASIPEVEAS</sequence>
<gene>
    <name evidence="1" type="ORF">WL29_21720</name>
</gene>
<dbReference type="InterPro" id="IPR056982">
    <property type="entry name" value="Phage_ProQ_C-like"/>
</dbReference>
<evidence type="ECO:0000313" key="2">
    <source>
        <dbReference type="Proteomes" id="UP000060630"/>
    </source>
</evidence>
<dbReference type="Pfam" id="PF24203">
    <property type="entry name" value="Phage_ProQ_C_like"/>
    <property type="match status" value="1"/>
</dbReference>